<dbReference type="Proteomes" id="UP000437970">
    <property type="component" value="Unassembled WGS sequence"/>
</dbReference>
<evidence type="ECO:0000259" key="2">
    <source>
        <dbReference type="Pfam" id="PF15607"/>
    </source>
</evidence>
<dbReference type="CDD" id="cd14744">
    <property type="entry name" value="PAAR_CT_2"/>
    <property type="match status" value="1"/>
</dbReference>
<feature type="compositionally biased region" description="Polar residues" evidence="1">
    <location>
        <begin position="111"/>
        <end position="131"/>
    </location>
</feature>
<evidence type="ECO:0000313" key="5">
    <source>
        <dbReference type="Proteomes" id="UP000437970"/>
    </source>
</evidence>
<accession>A0A6A7YXP4</accession>
<evidence type="ECO:0000256" key="1">
    <source>
        <dbReference type="SAM" id="MobiDB-lite"/>
    </source>
</evidence>
<dbReference type="InterPro" id="IPR008727">
    <property type="entry name" value="PAAR_motif"/>
</dbReference>
<dbReference type="RefSeq" id="WP_153380146.1">
    <property type="nucleotide sequence ID" value="NZ_WIVW01000021.1"/>
</dbReference>
<dbReference type="EMBL" id="WIWC01000032">
    <property type="protein sequence ID" value="MQT81761.1"/>
    <property type="molecule type" value="Genomic_DNA"/>
</dbReference>
<protein>
    <recommendedName>
        <fullName evidence="2">Bacterial toxin 44 domain-containing protein</fullName>
    </recommendedName>
</protein>
<dbReference type="EMBL" id="WIVW01000021">
    <property type="protein sequence ID" value="MQU27861.1"/>
    <property type="molecule type" value="Genomic_DNA"/>
</dbReference>
<dbReference type="Pfam" id="PF15607">
    <property type="entry name" value="Ntox44"/>
    <property type="match status" value="1"/>
</dbReference>
<dbReference type="AlphaFoldDB" id="A0A6A7YXP4"/>
<proteinExistence type="predicted"/>
<dbReference type="InterPro" id="IPR028946">
    <property type="entry name" value="Ntox44"/>
</dbReference>
<evidence type="ECO:0000313" key="4">
    <source>
        <dbReference type="EMBL" id="MQU27861.1"/>
    </source>
</evidence>
<comment type="caution">
    <text evidence="3">The sequence shown here is derived from an EMBL/GenBank/DDBJ whole genome shotgun (WGS) entry which is preliminary data.</text>
</comment>
<dbReference type="Pfam" id="PF05488">
    <property type="entry name" value="PAAR_motif"/>
    <property type="match status" value="1"/>
</dbReference>
<feature type="domain" description="Bacterial toxin 44" evidence="2">
    <location>
        <begin position="224"/>
        <end position="343"/>
    </location>
</feature>
<sequence length="376" mass="40512">MATGPNSARGSVNGLGQGLHGDVTTTGAVCISSLPNATQSGRGVLRLGDKTTPCPECGKEGVIVESLPAMKWMGVPTVLDGATVHCGCPEGRNRLIAPLQTRARPPAARVSNPTANSADQPPANPSNSVGSKATDKTAGYPGRAKADPTPCNHPDQMEELAEYIAGEMNRNIFHSSVLEMKELLSYDVVEETRKQMQLPWYAKIGMTNPQGIGAAKTAAAMAMWTERVGQGRPWDHKLIIRTTIGGIWHKQGQHDYFYDIWSNIHYGYVGVAGGLSEGVLLDGAGAEQIVSDSIRKVKEVFNEPEDQWKLPGPNRSADIEGLRAWDDTPDRNSINIGMRLFSQHPTGGITAKMLMTEVLALPPKAWGTGIREHECK</sequence>
<reference evidence="3 5" key="1">
    <citation type="submission" date="2019-10" db="EMBL/GenBank/DDBJ databases">
        <title>Evaluation of single-gene subtyping targets for Pseudomonas.</title>
        <authorList>
            <person name="Reichler S.J."/>
            <person name="Orsi R.H."/>
            <person name="Wiedmann M."/>
            <person name="Martin N.H."/>
            <person name="Murphy S.I."/>
        </authorList>
    </citation>
    <scope>NUCLEOTIDE SEQUENCE</scope>
    <source>
        <strain evidence="4 5">FSL R10-1984</strain>
        <strain evidence="3">FSL R10-2339</strain>
    </source>
</reference>
<evidence type="ECO:0000313" key="3">
    <source>
        <dbReference type="EMBL" id="MQT81761.1"/>
    </source>
</evidence>
<organism evidence="3">
    <name type="scientific">Pseudomonas helleri</name>
    <dbReference type="NCBI Taxonomy" id="1608996"/>
    <lineage>
        <taxon>Bacteria</taxon>
        <taxon>Pseudomonadati</taxon>
        <taxon>Pseudomonadota</taxon>
        <taxon>Gammaproteobacteria</taxon>
        <taxon>Pseudomonadales</taxon>
        <taxon>Pseudomonadaceae</taxon>
        <taxon>Pseudomonas</taxon>
    </lineage>
</organism>
<gene>
    <name evidence="3" type="ORF">GHN86_17060</name>
    <name evidence="4" type="ORF">GHO29_15390</name>
</gene>
<name>A0A6A7YXP4_9PSED</name>
<feature type="region of interest" description="Disordered" evidence="1">
    <location>
        <begin position="97"/>
        <end position="152"/>
    </location>
</feature>